<evidence type="ECO:0000256" key="7">
    <source>
        <dbReference type="SAM" id="MobiDB-lite"/>
    </source>
</evidence>
<keyword evidence="6" id="KW-0813">Transport</keyword>
<sequence>MDDSVARMQSGLAILASIGGTAPFVGLFGSVWGIYHALLTIGAPGQSSFDQVAPRRRSADHDGLRPVRPDSTCSGTTR</sequence>
<comment type="caution">
    <text evidence="10">The sequence shown here is derived from an EMBL/GenBank/DDBJ whole genome shotgun (WGS) entry which is preliminary data.</text>
</comment>
<keyword evidence="2" id="KW-1003">Cell membrane</keyword>
<name>A0ABN0FH29_9BURK</name>
<evidence type="ECO:0000256" key="1">
    <source>
        <dbReference type="ARBA" id="ARBA00004651"/>
    </source>
</evidence>
<evidence type="ECO:0000256" key="8">
    <source>
        <dbReference type="SAM" id="Phobius"/>
    </source>
</evidence>
<dbReference type="Pfam" id="PF01618">
    <property type="entry name" value="MotA_ExbB"/>
    <property type="match status" value="1"/>
</dbReference>
<evidence type="ECO:0000259" key="9">
    <source>
        <dbReference type="Pfam" id="PF01618"/>
    </source>
</evidence>
<reference evidence="10 11" key="1">
    <citation type="journal article" date="2012" name="J. Bacteriol.">
        <title>Draft Genome Sequence of the Soil Bacterium Burkholderia terrae Strain BS001, Which Interacts with Fungal Surface Structures.</title>
        <authorList>
            <person name="Nazir R."/>
            <person name="Hansen M.A."/>
            <person name="Sorensen S."/>
            <person name="van Elsas J.D."/>
        </authorList>
    </citation>
    <scope>NUCLEOTIDE SEQUENCE [LARGE SCALE GENOMIC DNA]</scope>
    <source>
        <strain evidence="10 11">BS001</strain>
    </source>
</reference>
<evidence type="ECO:0000256" key="3">
    <source>
        <dbReference type="ARBA" id="ARBA00022692"/>
    </source>
</evidence>
<feature type="transmembrane region" description="Helical" evidence="8">
    <location>
        <begin position="12"/>
        <end position="35"/>
    </location>
</feature>
<accession>A0ABN0FH29</accession>
<keyword evidence="11" id="KW-1185">Reference proteome</keyword>
<evidence type="ECO:0000256" key="2">
    <source>
        <dbReference type="ARBA" id="ARBA00022475"/>
    </source>
</evidence>
<protein>
    <submittedName>
        <fullName evidence="10">MotA/TolQ/ExbB proton channel</fullName>
    </submittedName>
</protein>
<evidence type="ECO:0000256" key="5">
    <source>
        <dbReference type="ARBA" id="ARBA00023136"/>
    </source>
</evidence>
<evidence type="ECO:0000256" key="6">
    <source>
        <dbReference type="RuleBase" id="RU004057"/>
    </source>
</evidence>
<evidence type="ECO:0000256" key="4">
    <source>
        <dbReference type="ARBA" id="ARBA00022989"/>
    </source>
</evidence>
<comment type="similarity">
    <text evidence="6">Belongs to the exbB/tolQ family.</text>
</comment>
<keyword evidence="3 8" id="KW-0812">Transmembrane</keyword>
<keyword evidence="5 8" id="KW-0472">Membrane</keyword>
<dbReference type="InterPro" id="IPR002898">
    <property type="entry name" value="MotA_ExbB_proton_chnl"/>
</dbReference>
<keyword evidence="6" id="KW-0653">Protein transport</keyword>
<organism evidence="10 11">
    <name type="scientific">Paraburkholderia hospita</name>
    <dbReference type="NCBI Taxonomy" id="169430"/>
    <lineage>
        <taxon>Bacteria</taxon>
        <taxon>Pseudomonadati</taxon>
        <taxon>Pseudomonadota</taxon>
        <taxon>Betaproteobacteria</taxon>
        <taxon>Burkholderiales</taxon>
        <taxon>Burkholderiaceae</taxon>
        <taxon>Paraburkholderia</taxon>
    </lineage>
</organism>
<dbReference type="EMBL" id="AKAU01000134">
    <property type="protein sequence ID" value="EIM98006.1"/>
    <property type="molecule type" value="Genomic_DNA"/>
</dbReference>
<feature type="compositionally biased region" description="Basic and acidic residues" evidence="7">
    <location>
        <begin position="57"/>
        <end position="68"/>
    </location>
</feature>
<keyword evidence="4 8" id="KW-1133">Transmembrane helix</keyword>
<proteinExistence type="inferred from homology"/>
<evidence type="ECO:0000313" key="11">
    <source>
        <dbReference type="Proteomes" id="UP000004980"/>
    </source>
</evidence>
<feature type="domain" description="MotA/TolQ/ExbB proton channel" evidence="9">
    <location>
        <begin position="3"/>
        <end position="54"/>
    </location>
</feature>
<comment type="subcellular location">
    <subcellularLocation>
        <location evidence="1">Cell membrane</location>
        <topology evidence="1">Multi-pass membrane protein</topology>
    </subcellularLocation>
    <subcellularLocation>
        <location evidence="6">Membrane</location>
        <topology evidence="6">Multi-pass membrane protein</topology>
    </subcellularLocation>
</comment>
<evidence type="ECO:0000313" key="10">
    <source>
        <dbReference type="EMBL" id="EIM98006.1"/>
    </source>
</evidence>
<dbReference type="Proteomes" id="UP000004980">
    <property type="component" value="Unassembled WGS sequence"/>
</dbReference>
<feature type="region of interest" description="Disordered" evidence="7">
    <location>
        <begin position="46"/>
        <end position="78"/>
    </location>
</feature>
<gene>
    <name evidence="10" type="ORF">WQE_26230</name>
</gene>